<evidence type="ECO:0000256" key="1">
    <source>
        <dbReference type="SAM" id="SignalP"/>
    </source>
</evidence>
<dbReference type="AlphaFoldDB" id="A0A7K3VRS3"/>
<dbReference type="RefSeq" id="WP_164050004.1">
    <property type="nucleotide sequence ID" value="NZ_WUFV01000034.1"/>
</dbReference>
<keyword evidence="1" id="KW-0732">Signal</keyword>
<organism evidence="2 3">
    <name type="scientific">Rhizobium leguminosarum</name>
    <dbReference type="NCBI Taxonomy" id="384"/>
    <lineage>
        <taxon>Bacteria</taxon>
        <taxon>Pseudomonadati</taxon>
        <taxon>Pseudomonadota</taxon>
        <taxon>Alphaproteobacteria</taxon>
        <taxon>Hyphomicrobiales</taxon>
        <taxon>Rhizobiaceae</taxon>
        <taxon>Rhizobium/Agrobacterium group</taxon>
        <taxon>Rhizobium</taxon>
    </lineage>
</organism>
<feature type="signal peptide" evidence="1">
    <location>
        <begin position="1"/>
        <end position="29"/>
    </location>
</feature>
<evidence type="ECO:0008006" key="4">
    <source>
        <dbReference type="Google" id="ProtNLM"/>
    </source>
</evidence>
<comment type="caution">
    <text evidence="2">The sequence shown here is derived from an EMBL/GenBank/DDBJ whole genome shotgun (WGS) entry which is preliminary data.</text>
</comment>
<reference evidence="2 3" key="1">
    <citation type="submission" date="2019-12" db="EMBL/GenBank/DDBJ databases">
        <title>Rhizobium genotypes associated with high levels of biological nitrogen fixation by grain legumes in a temperate-maritime cropping system.</title>
        <authorList>
            <person name="Maluk M."/>
            <person name="Francesc Ferrando Molina F."/>
            <person name="Lopez Del Egido L."/>
            <person name="Lafos M."/>
            <person name="Langarica-Fuentes A."/>
            <person name="Gebre Yohannes G."/>
            <person name="Young M.W."/>
            <person name="Martin P."/>
            <person name="Gantlett R."/>
            <person name="Kenicer G."/>
            <person name="Hawes C."/>
            <person name="Begg G.S."/>
            <person name="Quilliam R.S."/>
            <person name="Squire G.R."/>
            <person name="Poole P.S."/>
            <person name="Young P.W."/>
            <person name="Iannetta P.M."/>
            <person name="James E.K."/>
        </authorList>
    </citation>
    <scope>NUCLEOTIDE SEQUENCE [LARGE SCALE GENOMIC DNA]</scope>
    <source>
        <strain evidence="2 3">JHI54</strain>
    </source>
</reference>
<dbReference type="Proteomes" id="UP000471705">
    <property type="component" value="Unassembled WGS sequence"/>
</dbReference>
<name>A0A7K3VRS3_RHILE</name>
<dbReference type="EMBL" id="WUFV01000034">
    <property type="protein sequence ID" value="NEK19889.1"/>
    <property type="molecule type" value="Genomic_DNA"/>
</dbReference>
<proteinExistence type="predicted"/>
<protein>
    <recommendedName>
        <fullName evidence="4">DUF541 domain-containing protein</fullName>
    </recommendedName>
</protein>
<gene>
    <name evidence="2" type="ORF">GR257_34565</name>
</gene>
<accession>A0A7K3VRS3</accession>
<evidence type="ECO:0000313" key="3">
    <source>
        <dbReference type="Proteomes" id="UP000471705"/>
    </source>
</evidence>
<evidence type="ECO:0000313" key="2">
    <source>
        <dbReference type="EMBL" id="NEK19889.1"/>
    </source>
</evidence>
<sequence>MRYAVRHILCTFKYISLAAFILLPSQSYSDECNFDDIVLSERQSSLRLGTDNTNIYFGGSMSFSREGKLYRIREKLHARLSESVFLQQTRAELEGQLPSDDCGAEAEISSLKSDVRDGILLVNISVSFSYWECEFGIQAEVASGKPNVRLTFTPAVSNSKVKVVVASFQEGSIKSNVPDYDSEITSMVAASLAEAKRQGDTRLATFTSSLQSKIDQHTDELAQSLTAVNQLYQPLLTDVSFGKISGSILIEQTRETKAREGTTCTIKRIAGEQWRK</sequence>
<feature type="chain" id="PRO_5029841355" description="DUF541 domain-containing protein" evidence="1">
    <location>
        <begin position="30"/>
        <end position="276"/>
    </location>
</feature>